<dbReference type="InterPro" id="IPR003786">
    <property type="entry name" value="FdhD"/>
</dbReference>
<dbReference type="GO" id="GO:0006777">
    <property type="term" value="P:Mo-molybdopterin cofactor biosynthetic process"/>
    <property type="evidence" value="ECO:0007669"/>
    <property type="project" value="UniProtKB-UniRule"/>
</dbReference>
<name>A0A553JQI3_SHEHA</name>
<dbReference type="OrthoDB" id="3197277at2"/>
<dbReference type="GO" id="GO:0005737">
    <property type="term" value="C:cytoplasm"/>
    <property type="evidence" value="ECO:0007669"/>
    <property type="project" value="UniProtKB-SubCell"/>
</dbReference>
<dbReference type="EMBL" id="VKGK01000008">
    <property type="protein sequence ID" value="TRY14698.1"/>
    <property type="molecule type" value="Genomic_DNA"/>
</dbReference>
<dbReference type="PANTHER" id="PTHR30592">
    <property type="entry name" value="FORMATE DEHYDROGENASE"/>
    <property type="match status" value="1"/>
</dbReference>
<feature type="binding site" evidence="3">
    <location>
        <begin position="254"/>
        <end position="259"/>
    </location>
    <ligand>
        <name>Mo-bis(molybdopterin guanine dinucleotide)</name>
        <dbReference type="ChEBI" id="CHEBI:60539"/>
    </ligand>
</feature>
<keyword evidence="5" id="KW-1185">Reference proteome</keyword>
<dbReference type="PIRSF" id="PIRSF015626">
    <property type="entry name" value="FdhD"/>
    <property type="match status" value="1"/>
</dbReference>
<dbReference type="NCBIfam" id="TIGR00129">
    <property type="entry name" value="fdhD_narQ"/>
    <property type="match status" value="1"/>
</dbReference>
<reference evidence="5" key="1">
    <citation type="submission" date="2019-07" db="EMBL/GenBank/DDBJ databases">
        <title>Shewanella sp. YLB-08 draft genomic sequence.</title>
        <authorList>
            <person name="Yu L."/>
        </authorList>
    </citation>
    <scope>NUCLEOTIDE SEQUENCE [LARGE SCALE GENOMIC DNA]</scope>
    <source>
        <strain evidence="5">JCM 20706</strain>
    </source>
</reference>
<comment type="subcellular location">
    <subcellularLocation>
        <location evidence="3">Cytoplasm</location>
    </subcellularLocation>
</comment>
<feature type="active site" description="Cysteine persulfide intermediate" evidence="3">
    <location>
        <position position="116"/>
    </location>
</feature>
<dbReference type="AlphaFoldDB" id="A0A553JQI3"/>
<dbReference type="Gene3D" id="3.40.140.10">
    <property type="entry name" value="Cytidine Deaminase, domain 2"/>
    <property type="match status" value="1"/>
</dbReference>
<dbReference type="HAMAP" id="MF_00187">
    <property type="entry name" value="FdhD"/>
    <property type="match status" value="1"/>
</dbReference>
<dbReference type="SUPFAM" id="SSF53927">
    <property type="entry name" value="Cytidine deaminase-like"/>
    <property type="match status" value="1"/>
</dbReference>
<accession>A0A553JQI3</accession>
<dbReference type="GO" id="GO:0016783">
    <property type="term" value="F:sulfurtransferase activity"/>
    <property type="evidence" value="ECO:0007669"/>
    <property type="project" value="InterPro"/>
</dbReference>
<proteinExistence type="inferred from homology"/>
<comment type="function">
    <text evidence="3">Required for formate dehydrogenase (FDH) activity. Acts as a sulfur carrier protein that transfers sulfur from IscS to the molybdenum cofactor prior to its insertion into FDH.</text>
</comment>
<dbReference type="RefSeq" id="WP_143564098.1">
    <property type="nucleotide sequence ID" value="NZ_BMPL01000006.1"/>
</dbReference>
<evidence type="ECO:0000256" key="1">
    <source>
        <dbReference type="ARBA" id="ARBA00022490"/>
    </source>
</evidence>
<protein>
    <recommendedName>
        <fullName evidence="3">Sulfur carrier protein FdhD</fullName>
    </recommendedName>
</protein>
<dbReference type="Proteomes" id="UP000318126">
    <property type="component" value="Unassembled WGS sequence"/>
</dbReference>
<dbReference type="Gene3D" id="3.10.20.10">
    <property type="match status" value="1"/>
</dbReference>
<dbReference type="Pfam" id="PF02634">
    <property type="entry name" value="FdhD-NarQ"/>
    <property type="match status" value="1"/>
</dbReference>
<gene>
    <name evidence="3 4" type="primary">fdhD</name>
    <name evidence="4" type="ORF">FN961_08330</name>
</gene>
<comment type="caution">
    <text evidence="4">The sequence shown here is derived from an EMBL/GenBank/DDBJ whole genome shotgun (WGS) entry which is preliminary data.</text>
</comment>
<sequence length="287" mass="31694">MMELVCGLNNVTEQVEVTCFRNDRKQTLIETVATEVRVALIYNGVSHVVMMASPTALKEFAIGFSLSESIIQRTQDIRGIEIEEIATGILIHIEISQRCFMQLKEHRRSLSGRTGCGICGVEQIEQTVKPTVKVTGTKRFDLTHLKRALANLHKHQQTFNLTGATHAAAMLSAEGEITSCFEDVGRHVALDKLIGHMSMDHSSDQTALLLTSRASFEMVQKAAIANISIVFAISSATSLAIDIAHKSNITLVGFCRENRVTIYTHPQRLYLENETSTGIENSHLAVM</sequence>
<keyword evidence="1 3" id="KW-0963">Cytoplasm</keyword>
<evidence type="ECO:0000313" key="5">
    <source>
        <dbReference type="Proteomes" id="UP000318126"/>
    </source>
</evidence>
<comment type="similarity">
    <text evidence="3">Belongs to the FdhD family.</text>
</comment>
<dbReference type="InterPro" id="IPR016193">
    <property type="entry name" value="Cytidine_deaminase-like"/>
</dbReference>
<dbReference type="GO" id="GO:0097163">
    <property type="term" value="F:sulfur carrier activity"/>
    <property type="evidence" value="ECO:0007669"/>
    <property type="project" value="UniProtKB-UniRule"/>
</dbReference>
<evidence type="ECO:0000313" key="4">
    <source>
        <dbReference type="EMBL" id="TRY14698.1"/>
    </source>
</evidence>
<evidence type="ECO:0000256" key="2">
    <source>
        <dbReference type="ARBA" id="ARBA00023150"/>
    </source>
</evidence>
<keyword evidence="4" id="KW-0808">Transferase</keyword>
<evidence type="ECO:0000256" key="3">
    <source>
        <dbReference type="HAMAP-Rule" id="MF_00187"/>
    </source>
</evidence>
<organism evidence="4 5">
    <name type="scientific">Shewanella hanedai</name>
    <name type="common">Alteromonas hanedai</name>
    <dbReference type="NCBI Taxonomy" id="25"/>
    <lineage>
        <taxon>Bacteria</taxon>
        <taxon>Pseudomonadati</taxon>
        <taxon>Pseudomonadota</taxon>
        <taxon>Gammaproteobacteria</taxon>
        <taxon>Alteromonadales</taxon>
        <taxon>Shewanellaceae</taxon>
        <taxon>Shewanella</taxon>
    </lineage>
</organism>
<dbReference type="PANTHER" id="PTHR30592:SF1">
    <property type="entry name" value="SULFUR CARRIER PROTEIN FDHD"/>
    <property type="match status" value="1"/>
</dbReference>
<keyword evidence="2 3" id="KW-0501">Molybdenum cofactor biosynthesis</keyword>